<dbReference type="Gene3D" id="2.60.120.40">
    <property type="match status" value="1"/>
</dbReference>
<proteinExistence type="predicted"/>
<comment type="caution">
    <text evidence="1">The sequence shown here is derived from an EMBL/GenBank/DDBJ whole genome shotgun (WGS) entry which is preliminary data.</text>
</comment>
<dbReference type="Proteomes" id="UP000632125">
    <property type="component" value="Unassembled WGS sequence"/>
</dbReference>
<protein>
    <recommendedName>
        <fullName evidence="3">C1q domain-containing protein</fullName>
    </recommendedName>
</protein>
<sequence length="201" mass="21788">MTKQMVRKNIVKKRSVTFKKTKTISASIVTEFKSKKRCAPKRAVKCVPCKHFVRKSAVKRTSAFRATASQVQTVTAGGPSVQVLFQNEDFDVNREYNPLTSTFRPRKSGIYSLSAAVTFALVTATPPINVQLTIRVIGTNQAITDFEVFSTAAGIIDASGLLRLNAGDSVQVFIGFSGTAPGGSIGILPESLTRFEGARIR</sequence>
<gene>
    <name evidence="1" type="ORF">IDH41_02220</name>
</gene>
<dbReference type="InterPro" id="IPR008983">
    <property type="entry name" value="Tumour_necrosis_fac-like_dom"/>
</dbReference>
<reference evidence="1" key="1">
    <citation type="submission" date="2020-09" db="EMBL/GenBank/DDBJ databases">
        <title>A novel bacterium of genus Paenibacillus, isolated from South China Sea.</title>
        <authorList>
            <person name="Huang H."/>
            <person name="Mo K."/>
            <person name="Hu Y."/>
        </authorList>
    </citation>
    <scope>NUCLEOTIDE SEQUENCE</scope>
    <source>
        <strain evidence="1">IB182493</strain>
    </source>
</reference>
<organism evidence="1 2">
    <name type="scientific">Paenibacillus arenilitoris</name>
    <dbReference type="NCBI Taxonomy" id="2772299"/>
    <lineage>
        <taxon>Bacteria</taxon>
        <taxon>Bacillati</taxon>
        <taxon>Bacillota</taxon>
        <taxon>Bacilli</taxon>
        <taxon>Bacillales</taxon>
        <taxon>Paenibacillaceae</taxon>
        <taxon>Paenibacillus</taxon>
    </lineage>
</organism>
<accession>A0A927H4H2</accession>
<dbReference type="AlphaFoldDB" id="A0A927H4H2"/>
<dbReference type="SUPFAM" id="SSF49842">
    <property type="entry name" value="TNF-like"/>
    <property type="match status" value="1"/>
</dbReference>
<name>A0A927H4H2_9BACL</name>
<evidence type="ECO:0008006" key="3">
    <source>
        <dbReference type="Google" id="ProtNLM"/>
    </source>
</evidence>
<evidence type="ECO:0000313" key="2">
    <source>
        <dbReference type="Proteomes" id="UP000632125"/>
    </source>
</evidence>
<dbReference type="RefSeq" id="WP_190857885.1">
    <property type="nucleotide sequence ID" value="NZ_JACXIY010000002.1"/>
</dbReference>
<dbReference type="EMBL" id="JACXIY010000002">
    <property type="protein sequence ID" value="MBD2867377.1"/>
    <property type="molecule type" value="Genomic_DNA"/>
</dbReference>
<evidence type="ECO:0000313" key="1">
    <source>
        <dbReference type="EMBL" id="MBD2867377.1"/>
    </source>
</evidence>
<keyword evidence="2" id="KW-1185">Reference proteome</keyword>